<sequence>MILLQTAGLTRRYAGLVAVDAVDMDIPAGGIHAVIGPNGAGKTTLFNLISGVVPPSAGTIRFAGSAVTSLLPHERARLGIARTFQNIRVFGAMTVLENVLTGLHAHLSATLPEIVARLGRFRREERAAVDRAKDALALVGLSARADARAAALSYGDQRRLEIARAMVAEPRLLLLDEPAAGMNPAETEALAALVRRIRGFGTTVLLVEHDMGFVMDLSDTVTVLNFGRRIFQGTPAEVRREPAVIEAYLGPKVAERLARREAATRAG</sequence>
<dbReference type="Gene3D" id="3.40.50.300">
    <property type="entry name" value="P-loop containing nucleotide triphosphate hydrolases"/>
    <property type="match status" value="1"/>
</dbReference>
<dbReference type="InterPro" id="IPR027417">
    <property type="entry name" value="P-loop_NTPase"/>
</dbReference>
<comment type="caution">
    <text evidence="5">The sequence shown here is derived from an EMBL/GenBank/DDBJ whole genome shotgun (WGS) entry which is preliminary data.</text>
</comment>
<evidence type="ECO:0000256" key="3">
    <source>
        <dbReference type="ARBA" id="ARBA00022840"/>
    </source>
</evidence>
<dbReference type="CDD" id="cd03219">
    <property type="entry name" value="ABC_Mj1267_LivG_branched"/>
    <property type="match status" value="1"/>
</dbReference>
<keyword evidence="3 5" id="KW-0067">ATP-binding</keyword>
<dbReference type="FunFam" id="3.40.50.300:FF:000421">
    <property type="entry name" value="Branched-chain amino acid ABC transporter ATP-binding protein"/>
    <property type="match status" value="1"/>
</dbReference>
<name>A0AA41YNG1_9PROT</name>
<reference evidence="5" key="1">
    <citation type="submission" date="2022-09" db="EMBL/GenBank/DDBJ databases">
        <title>Rhodovastum sp. nov. RN2-1 isolated from soil in Seongnam, South Korea.</title>
        <authorList>
            <person name="Le N.T."/>
        </authorList>
    </citation>
    <scope>NUCLEOTIDE SEQUENCE</scope>
    <source>
        <strain evidence="5">RN2-1</strain>
    </source>
</reference>
<feature type="domain" description="ABC transporter" evidence="4">
    <location>
        <begin position="4"/>
        <end position="251"/>
    </location>
</feature>
<dbReference type="PROSITE" id="PS00211">
    <property type="entry name" value="ABC_TRANSPORTER_1"/>
    <property type="match status" value="1"/>
</dbReference>
<dbReference type="EMBL" id="JAPDNT010000001">
    <property type="protein sequence ID" value="MCW3473545.1"/>
    <property type="molecule type" value="Genomic_DNA"/>
</dbReference>
<dbReference type="Pfam" id="PF00005">
    <property type="entry name" value="ABC_tran"/>
    <property type="match status" value="1"/>
</dbReference>
<proteinExistence type="predicted"/>
<dbReference type="GO" id="GO:0042941">
    <property type="term" value="P:D-alanine transmembrane transport"/>
    <property type="evidence" value="ECO:0007669"/>
    <property type="project" value="TreeGrafter"/>
</dbReference>
<evidence type="ECO:0000313" key="6">
    <source>
        <dbReference type="Proteomes" id="UP001165679"/>
    </source>
</evidence>
<evidence type="ECO:0000313" key="5">
    <source>
        <dbReference type="EMBL" id="MCW3473545.1"/>
    </source>
</evidence>
<dbReference type="GO" id="GO:0016887">
    <property type="term" value="F:ATP hydrolysis activity"/>
    <property type="evidence" value="ECO:0007669"/>
    <property type="project" value="InterPro"/>
</dbReference>
<dbReference type="Proteomes" id="UP001165679">
    <property type="component" value="Unassembled WGS sequence"/>
</dbReference>
<organism evidence="5 6">
    <name type="scientific">Limobrevibacterium gyesilva</name>
    <dbReference type="NCBI Taxonomy" id="2991712"/>
    <lineage>
        <taxon>Bacteria</taxon>
        <taxon>Pseudomonadati</taxon>
        <taxon>Pseudomonadota</taxon>
        <taxon>Alphaproteobacteria</taxon>
        <taxon>Acetobacterales</taxon>
        <taxon>Acetobacteraceae</taxon>
        <taxon>Limobrevibacterium</taxon>
    </lineage>
</organism>
<dbReference type="PROSITE" id="PS50893">
    <property type="entry name" value="ABC_TRANSPORTER_2"/>
    <property type="match status" value="1"/>
</dbReference>
<dbReference type="GO" id="GO:1903805">
    <property type="term" value="P:L-valine import across plasma membrane"/>
    <property type="evidence" value="ECO:0007669"/>
    <property type="project" value="TreeGrafter"/>
</dbReference>
<dbReference type="SUPFAM" id="SSF52540">
    <property type="entry name" value="P-loop containing nucleoside triphosphate hydrolases"/>
    <property type="match status" value="1"/>
</dbReference>
<evidence type="ECO:0000259" key="4">
    <source>
        <dbReference type="PROSITE" id="PS50893"/>
    </source>
</evidence>
<dbReference type="PANTHER" id="PTHR45772">
    <property type="entry name" value="CONSERVED COMPONENT OF ABC TRANSPORTER FOR NATURAL AMINO ACIDS-RELATED"/>
    <property type="match status" value="1"/>
</dbReference>
<dbReference type="RefSeq" id="WP_264712126.1">
    <property type="nucleotide sequence ID" value="NZ_JAPDNT010000001.1"/>
</dbReference>
<dbReference type="GO" id="GO:0005304">
    <property type="term" value="F:L-valine transmembrane transporter activity"/>
    <property type="evidence" value="ECO:0007669"/>
    <property type="project" value="TreeGrafter"/>
</dbReference>
<dbReference type="AlphaFoldDB" id="A0AA41YNG1"/>
<evidence type="ECO:0000256" key="2">
    <source>
        <dbReference type="ARBA" id="ARBA00022741"/>
    </source>
</evidence>
<dbReference type="PANTHER" id="PTHR45772:SF7">
    <property type="entry name" value="AMINO ACID ABC TRANSPORTER ATP-BINDING PROTEIN"/>
    <property type="match status" value="1"/>
</dbReference>
<dbReference type="InterPro" id="IPR032823">
    <property type="entry name" value="BCA_ABC_TP_C"/>
</dbReference>
<evidence type="ECO:0000256" key="1">
    <source>
        <dbReference type="ARBA" id="ARBA00022448"/>
    </source>
</evidence>
<dbReference type="InterPro" id="IPR003439">
    <property type="entry name" value="ABC_transporter-like_ATP-bd"/>
</dbReference>
<keyword evidence="2" id="KW-0547">Nucleotide-binding</keyword>
<keyword evidence="6" id="KW-1185">Reference proteome</keyword>
<keyword evidence="1" id="KW-0813">Transport</keyword>
<dbReference type="GO" id="GO:0005524">
    <property type="term" value="F:ATP binding"/>
    <property type="evidence" value="ECO:0007669"/>
    <property type="project" value="UniProtKB-KW"/>
</dbReference>
<reference evidence="5" key="2">
    <citation type="submission" date="2022-10" db="EMBL/GenBank/DDBJ databases">
        <authorList>
            <person name="Trinh H.N."/>
        </authorList>
    </citation>
    <scope>NUCLEOTIDE SEQUENCE</scope>
    <source>
        <strain evidence="5">RN2-1</strain>
    </source>
</reference>
<dbReference type="Pfam" id="PF12399">
    <property type="entry name" value="BCA_ABC_TP_C"/>
    <property type="match status" value="1"/>
</dbReference>
<accession>A0AA41YNG1</accession>
<dbReference type="GO" id="GO:1903806">
    <property type="term" value="P:L-isoleucine import across plasma membrane"/>
    <property type="evidence" value="ECO:0007669"/>
    <property type="project" value="TreeGrafter"/>
</dbReference>
<dbReference type="GO" id="GO:0005886">
    <property type="term" value="C:plasma membrane"/>
    <property type="evidence" value="ECO:0007669"/>
    <property type="project" value="TreeGrafter"/>
</dbReference>
<dbReference type="GO" id="GO:0015192">
    <property type="term" value="F:L-phenylalanine transmembrane transporter activity"/>
    <property type="evidence" value="ECO:0007669"/>
    <property type="project" value="TreeGrafter"/>
</dbReference>
<gene>
    <name evidence="5" type="ORF">OL599_03050</name>
</gene>
<dbReference type="SMART" id="SM00382">
    <property type="entry name" value="AAA"/>
    <property type="match status" value="1"/>
</dbReference>
<dbReference type="InterPro" id="IPR003593">
    <property type="entry name" value="AAA+_ATPase"/>
</dbReference>
<dbReference type="InterPro" id="IPR017871">
    <property type="entry name" value="ABC_transporter-like_CS"/>
</dbReference>
<dbReference type="GO" id="GO:0015188">
    <property type="term" value="F:L-isoleucine transmembrane transporter activity"/>
    <property type="evidence" value="ECO:0007669"/>
    <property type="project" value="TreeGrafter"/>
</dbReference>
<protein>
    <submittedName>
        <fullName evidence="5">ABC transporter ATP-binding protein</fullName>
    </submittedName>
</protein>
<dbReference type="InterPro" id="IPR051120">
    <property type="entry name" value="ABC_AA/LPS_Transport"/>
</dbReference>
<dbReference type="GO" id="GO:0015808">
    <property type="term" value="P:L-alanine transport"/>
    <property type="evidence" value="ECO:0007669"/>
    <property type="project" value="TreeGrafter"/>
</dbReference>